<dbReference type="InterPro" id="IPR021874">
    <property type="entry name" value="Phage_Mu_Gp27"/>
</dbReference>
<proteinExistence type="predicted"/>
<accession>N6Z135</accession>
<keyword evidence="2" id="KW-1185">Reference proteome</keyword>
<comment type="caution">
    <text evidence="1">The sequence shown here is derived from an EMBL/GenBank/DDBJ whole genome shotgun (WGS) entry which is preliminary data.</text>
</comment>
<dbReference type="AlphaFoldDB" id="N6Z135"/>
<dbReference type="EMBL" id="AMXF01000041">
    <property type="protein sequence ID" value="ENO97565.1"/>
    <property type="molecule type" value="Genomic_DNA"/>
</dbReference>
<protein>
    <submittedName>
        <fullName evidence="1">Uncharacterized protein</fullName>
    </submittedName>
</protein>
<organism evidence="1 2">
    <name type="scientific">Thauera phenylacetica B4P</name>
    <dbReference type="NCBI Taxonomy" id="1234382"/>
    <lineage>
        <taxon>Bacteria</taxon>
        <taxon>Pseudomonadati</taxon>
        <taxon>Pseudomonadota</taxon>
        <taxon>Betaproteobacteria</taxon>
        <taxon>Rhodocyclales</taxon>
        <taxon>Zoogloeaceae</taxon>
        <taxon>Thauera</taxon>
    </lineage>
</organism>
<dbReference type="RefSeq" id="WP_004360136.1">
    <property type="nucleotide sequence ID" value="NZ_AMXF01000041.1"/>
</dbReference>
<gene>
    <name evidence="1" type="ORF">C667_08178</name>
</gene>
<dbReference type="Pfam" id="PF11985">
    <property type="entry name" value="Phage_Mu_Gp27"/>
    <property type="match status" value="1"/>
</dbReference>
<name>N6Z135_9RHOO</name>
<evidence type="ECO:0000313" key="2">
    <source>
        <dbReference type="Proteomes" id="UP000013047"/>
    </source>
</evidence>
<dbReference type="OrthoDB" id="371328at2"/>
<sequence length="113" mass="12058">MPRPRFFVMLPPDRQGQVDALIRRYGYVCINQVREELASIGVTVSRSALHRHAKRLQAADLQSPQRLAETVVIVLNASSDAPIAVRTSASAETVISAVGALGLPASVGRAAPT</sequence>
<reference evidence="1 2" key="1">
    <citation type="submission" date="2012-09" db="EMBL/GenBank/DDBJ databases">
        <title>Draft Genome Sequences of 6 Strains from Genus Thauera.</title>
        <authorList>
            <person name="Liu B."/>
            <person name="Shapleigh J.P."/>
            <person name="Frostegard A.H."/>
        </authorList>
    </citation>
    <scope>NUCLEOTIDE SEQUENCE [LARGE SCALE GENOMIC DNA]</scope>
    <source>
        <strain evidence="1 2">B4P</strain>
    </source>
</reference>
<evidence type="ECO:0000313" key="1">
    <source>
        <dbReference type="EMBL" id="ENO97565.1"/>
    </source>
</evidence>
<dbReference type="Proteomes" id="UP000013047">
    <property type="component" value="Unassembled WGS sequence"/>
</dbReference>